<evidence type="ECO:0000256" key="4">
    <source>
        <dbReference type="ARBA" id="ARBA00022989"/>
    </source>
</evidence>
<dbReference type="Pfam" id="PF00510">
    <property type="entry name" value="COX3"/>
    <property type="match status" value="1"/>
</dbReference>
<dbReference type="RefSeq" id="WP_066669984.1">
    <property type="nucleotide sequence ID" value="NZ_CP016171.1"/>
</dbReference>
<dbReference type="GO" id="GO:0004129">
    <property type="term" value="F:cytochrome-c oxidase activity"/>
    <property type="evidence" value="ECO:0007669"/>
    <property type="project" value="InterPro"/>
</dbReference>
<dbReference type="InterPro" id="IPR000298">
    <property type="entry name" value="Cyt_c_oxidase-like_su3"/>
</dbReference>
<dbReference type="InterPro" id="IPR013833">
    <property type="entry name" value="Cyt_c_oxidase_su3_a-hlx"/>
</dbReference>
<accession>A0A193FYA6</accession>
<evidence type="ECO:0000256" key="1">
    <source>
        <dbReference type="ARBA" id="ARBA00004141"/>
    </source>
</evidence>
<evidence type="ECO:0000256" key="5">
    <source>
        <dbReference type="ARBA" id="ARBA00023136"/>
    </source>
</evidence>
<keyword evidence="5 7" id="KW-0472">Membrane</keyword>
<dbReference type="EMBL" id="CP016171">
    <property type="protein sequence ID" value="ANN72358.1"/>
    <property type="molecule type" value="Genomic_DNA"/>
</dbReference>
<feature type="transmembrane region" description="Helical" evidence="7">
    <location>
        <begin position="222"/>
        <end position="242"/>
    </location>
</feature>
<dbReference type="PANTHER" id="PTHR11403:SF6">
    <property type="entry name" value="NITRIC OXIDE REDUCTASE SUBUNIT E"/>
    <property type="match status" value="1"/>
</dbReference>
<evidence type="ECO:0000256" key="3">
    <source>
        <dbReference type="ARBA" id="ARBA00022692"/>
    </source>
</evidence>
<protein>
    <recommendedName>
        <fullName evidence="8">Heme-copper oxidase subunit III family profile domain-containing protein</fullName>
    </recommendedName>
</protein>
<dbReference type="SUPFAM" id="SSF81452">
    <property type="entry name" value="Cytochrome c oxidase subunit III-like"/>
    <property type="match status" value="2"/>
</dbReference>
<dbReference type="Proteomes" id="UP000092213">
    <property type="component" value="Chromosome"/>
</dbReference>
<dbReference type="GO" id="GO:0019646">
    <property type="term" value="P:aerobic electron transport chain"/>
    <property type="evidence" value="ECO:0007669"/>
    <property type="project" value="InterPro"/>
</dbReference>
<evidence type="ECO:0000256" key="6">
    <source>
        <dbReference type="RuleBase" id="RU003376"/>
    </source>
</evidence>
<dbReference type="PANTHER" id="PTHR11403">
    <property type="entry name" value="CYTOCHROME C OXIDASE SUBUNIT III"/>
    <property type="match status" value="1"/>
</dbReference>
<comment type="similarity">
    <text evidence="2 6">Belongs to the cytochrome c oxidase subunit 3 family.</text>
</comment>
<reference evidence="9 10" key="1">
    <citation type="submission" date="2016-06" db="EMBL/GenBank/DDBJ databases">
        <title>Complete genome sequences of Bordetella bronchialis and Bordetella flabilis.</title>
        <authorList>
            <person name="LiPuma J.J."/>
            <person name="Spilker T."/>
        </authorList>
    </citation>
    <scope>NUCLEOTIDE SEQUENCE [LARGE SCALE GENOMIC DNA]</scope>
    <source>
        <strain evidence="9 10">AU17976</strain>
    </source>
</reference>
<evidence type="ECO:0000259" key="8">
    <source>
        <dbReference type="PROSITE" id="PS50253"/>
    </source>
</evidence>
<sequence length="245" mass="25887">MSQVAMDAPDTLRAYQARLGMWVFLATELMFFGPVFLGYAVGRLHMPEAFAAAARHTDVLLGTINTIVLLSSSAAIALATECIRSGAGTPDADVPAAGVPAAGAPAAGAPAAAASRAASARARGLARRLLWLTALLGCVFLAVKGCEYAKDVREGLFPGAGFHASGVANPEGARMFFFVYFFATALHAVHLAIGIGLVLHVLRRISRAPAVLLLRQLEIAGLYWHFVDIVWVFLFPILYLAGRAP</sequence>
<dbReference type="InterPro" id="IPR024791">
    <property type="entry name" value="Cyt_c/ubiquinol_Oxase_su3"/>
</dbReference>
<evidence type="ECO:0000313" key="9">
    <source>
        <dbReference type="EMBL" id="ANN72358.1"/>
    </source>
</evidence>
<dbReference type="InterPro" id="IPR035973">
    <property type="entry name" value="Cyt_c_oxidase_su3-like_sf"/>
</dbReference>
<feature type="transmembrane region" description="Helical" evidence="7">
    <location>
        <begin position="177"/>
        <end position="202"/>
    </location>
</feature>
<feature type="transmembrane region" description="Helical" evidence="7">
    <location>
        <begin position="125"/>
        <end position="143"/>
    </location>
</feature>
<gene>
    <name evidence="9" type="ORF">BAU08_14290</name>
</gene>
<name>A0A193FYA6_9BORD</name>
<dbReference type="AlphaFoldDB" id="A0A193FYA6"/>
<evidence type="ECO:0000256" key="2">
    <source>
        <dbReference type="ARBA" id="ARBA00010581"/>
    </source>
</evidence>
<organism evidence="9 10">
    <name type="scientific">Bordetella bronchialis</name>
    <dbReference type="NCBI Taxonomy" id="463025"/>
    <lineage>
        <taxon>Bacteria</taxon>
        <taxon>Pseudomonadati</taxon>
        <taxon>Pseudomonadota</taxon>
        <taxon>Betaproteobacteria</taxon>
        <taxon>Burkholderiales</taxon>
        <taxon>Alcaligenaceae</taxon>
        <taxon>Bordetella</taxon>
    </lineage>
</organism>
<evidence type="ECO:0000256" key="7">
    <source>
        <dbReference type="SAM" id="Phobius"/>
    </source>
</evidence>
<proteinExistence type="inferred from homology"/>
<dbReference type="STRING" id="463025.BAU08_14290"/>
<feature type="domain" description="Heme-copper oxidase subunit III family profile" evidence="8">
    <location>
        <begin position="18"/>
        <end position="243"/>
    </location>
</feature>
<comment type="subcellular location">
    <subcellularLocation>
        <location evidence="6">Cell membrane</location>
        <topology evidence="6">Multi-pass membrane protein</topology>
    </subcellularLocation>
    <subcellularLocation>
        <location evidence="1">Membrane</location>
        <topology evidence="1">Multi-pass membrane protein</topology>
    </subcellularLocation>
</comment>
<evidence type="ECO:0000313" key="10">
    <source>
        <dbReference type="Proteomes" id="UP000092213"/>
    </source>
</evidence>
<dbReference type="Gene3D" id="1.20.120.80">
    <property type="entry name" value="Cytochrome c oxidase, subunit III, four-helix bundle"/>
    <property type="match status" value="1"/>
</dbReference>
<keyword evidence="4 7" id="KW-1133">Transmembrane helix</keyword>
<keyword evidence="3 6" id="KW-0812">Transmembrane</keyword>
<feature type="transmembrane region" description="Helical" evidence="7">
    <location>
        <begin position="59"/>
        <end position="79"/>
    </location>
</feature>
<dbReference type="GO" id="GO:0005886">
    <property type="term" value="C:plasma membrane"/>
    <property type="evidence" value="ECO:0007669"/>
    <property type="project" value="UniProtKB-SubCell"/>
</dbReference>
<dbReference type="PROSITE" id="PS50253">
    <property type="entry name" value="COX3"/>
    <property type="match status" value="1"/>
</dbReference>
<feature type="transmembrane region" description="Helical" evidence="7">
    <location>
        <begin position="21"/>
        <end position="39"/>
    </location>
</feature>